<keyword evidence="17" id="KW-0511">Multifunctional enzyme</keyword>
<keyword evidence="4" id="KW-0540">Nuclease</keyword>
<evidence type="ECO:0000256" key="16">
    <source>
        <dbReference type="ARBA" id="ARBA00023172"/>
    </source>
</evidence>
<evidence type="ECO:0000256" key="7">
    <source>
        <dbReference type="ARBA" id="ARBA00022750"/>
    </source>
</evidence>
<evidence type="ECO:0000256" key="2">
    <source>
        <dbReference type="ARBA" id="ARBA00022612"/>
    </source>
</evidence>
<dbReference type="InterPro" id="IPR013103">
    <property type="entry name" value="RVT_2"/>
</dbReference>
<keyword evidence="21" id="KW-1185">Reference proteome</keyword>
<keyword evidence="16" id="KW-0233">DNA recombination</keyword>
<comment type="function">
    <text evidence="1">The aspartyl protease (PR) mediates the proteolytic cleavages of the Gag and Gag-Pol polyproteins after assembly of the VLP.</text>
</comment>
<keyword evidence="11" id="KW-0460">Magnesium</keyword>
<dbReference type="GO" id="GO:0004519">
    <property type="term" value="F:endonuclease activity"/>
    <property type="evidence" value="ECO:0007669"/>
    <property type="project" value="UniProtKB-KW"/>
</dbReference>
<dbReference type="InterPro" id="IPR025724">
    <property type="entry name" value="GAG-pre-integrase_dom"/>
</dbReference>
<reference evidence="20 21" key="1">
    <citation type="submission" date="2016-10" db="EMBL/GenBank/DDBJ databases">
        <authorList>
            <person name="Cai Z."/>
        </authorList>
    </citation>
    <scope>NUCLEOTIDE SEQUENCE [LARGE SCALE GENOMIC DNA]</scope>
</reference>
<dbReference type="PROSITE" id="PS50994">
    <property type="entry name" value="INTEGRASE"/>
    <property type="match status" value="1"/>
</dbReference>
<dbReference type="Proteomes" id="UP000256970">
    <property type="component" value="Unassembled WGS sequence"/>
</dbReference>
<feature type="compositionally biased region" description="Pro residues" evidence="18">
    <location>
        <begin position="797"/>
        <end position="807"/>
    </location>
</feature>
<dbReference type="InterPro" id="IPR036397">
    <property type="entry name" value="RNaseH_sf"/>
</dbReference>
<dbReference type="InterPro" id="IPR043502">
    <property type="entry name" value="DNA/RNA_pol_sf"/>
</dbReference>
<evidence type="ECO:0000259" key="19">
    <source>
        <dbReference type="PROSITE" id="PS50994"/>
    </source>
</evidence>
<sequence length="1351" mass="147946">MNELSLTAGLRVQFGKVHHSEWKRHVESHADAKGWLSALTTADDPNSGKVLYLIQTSLDSQTTALIISCRSAKDLYDKLNAMYQSSSIAQTQQLTKAFVNAEQQPGEKVEGWGARLGMCQADLAAARAPVTDAQVAKIFLAGLLPMFDIPKSHFINAEQLPSVIDMLPKLMEWQSLKERTTDEPQAQAYFTPSSSGSYAARSSSSSFGHVARRSSSPFRHSGRSSSSSHQRSSSSSSSRPHSKSDGHAPRLCLYCHKPGHDIAVCRSCIAAEQRKGSSSSSSRPKHVHFNRHADNTSSRPSTPKGGSRKKSQKPVLWMAAAHPVGSIDEWFVDTACTWSVTGYESLIENPTPSSMEITLGDGSTVNFTLKDLCKGDVTLIDTPGNRKTVLRNVHYVPGFTANLLSFSAIAKAGAYIQSSPYSSQLHIFQDDDLIITAEEHPATGIPFFHRRIAASKSISFAAAASKVTAETWHNRFGHLGYDNMAKLVAEDMVKGINLTPEDFAAADSACDACAVGKFTRGPFRTSANKTSSPLQLLHSDICGPIRIPSPGKARFFITLVDDYTSYSCMRPLQHKSEAALFIENHITLLENQTSLHVKAFRSDNGREYANSTLESYLASKGIIYQPSMAYTPEQNGVAERINRTLLSKAIPMLEASGLEPRYWAETLMASNYVRVRSPVAGKPLTPYEALFNVKPNVSHLATFGCQAHYSVPRILRNNKFSPPAARAIMVGYAAQGKGYRLLTDNGSILERASVTFNEKHFPAKKSSSSSSRSSYRSLLLPNLRDILAEEPSSVPLTPAPAAAPAPEPAAAAAPEPSGPAYSTRSRIKTALTATALAPEPQNYKEATSRPDAPLWVDAMDTEIQGIRSNGTWVLGFPPPGTKVLDTKWTFKLKRNSDGSTERRKARVVAKGFQQQEGRDYFEIFTPVGKYTSMRALTAKAAAEDLIIHNIDFSSAFLNGTLEEEVWIKQPEGYVEGEPGMACKLVKSLYGLKQAPRAWHLNLDKIIQEKGFKPSEADPCLYYHTGSEYHPETYLLVYVDDVAIYTKSQESANALISYFSSKYKLRDLGAAELFLGISITRQPTGIKLAQERMINDLVAKYGMENSNGRLLPMSPGTKLTKDEDSEPLDTSKYPYATLVGALLYLANCTRPDIAYPVGVLARFMANPGMSHWHAAKGVLRYLAGTSTYGLNYSKAGSSSTLIGYTDSDFAGDADTRRSTAGFTFIKGNAAICWQSKRQPTVATSTTEAEYMGAATSVKEALWLGVLHRDIGYNITTVEIKADNQSALAILHNPVTSGRAKHIDVAYHFARERVQRGDVSFSYISTNEMTADIMTKALPAPKFEYCRRQMGVF</sequence>
<dbReference type="InterPro" id="IPR012337">
    <property type="entry name" value="RNaseH-like_sf"/>
</dbReference>
<dbReference type="Pfam" id="PF13976">
    <property type="entry name" value="gag_pre-integrs"/>
    <property type="match status" value="1"/>
</dbReference>
<keyword evidence="6" id="KW-0547">Nucleotide-binding</keyword>
<evidence type="ECO:0000256" key="10">
    <source>
        <dbReference type="ARBA" id="ARBA00022840"/>
    </source>
</evidence>
<name>A0A383VEJ4_TETOB</name>
<feature type="domain" description="Integrase catalytic" evidence="19">
    <location>
        <begin position="529"/>
        <end position="694"/>
    </location>
</feature>
<evidence type="ECO:0000256" key="5">
    <source>
        <dbReference type="ARBA" id="ARBA00022723"/>
    </source>
</evidence>
<feature type="region of interest" description="Disordered" evidence="18">
    <location>
        <begin position="275"/>
        <end position="314"/>
    </location>
</feature>
<dbReference type="Gene3D" id="3.30.420.10">
    <property type="entry name" value="Ribonuclease H-like superfamily/Ribonuclease H"/>
    <property type="match status" value="1"/>
</dbReference>
<keyword evidence="8" id="KW-0255">Endonuclease</keyword>
<evidence type="ECO:0000313" key="20">
    <source>
        <dbReference type="EMBL" id="SZX63084.1"/>
    </source>
</evidence>
<dbReference type="SUPFAM" id="SSF53098">
    <property type="entry name" value="Ribonuclease H-like"/>
    <property type="match status" value="1"/>
</dbReference>
<dbReference type="Pfam" id="PF25597">
    <property type="entry name" value="SH3_retrovirus"/>
    <property type="match status" value="1"/>
</dbReference>
<evidence type="ECO:0000256" key="15">
    <source>
        <dbReference type="ARBA" id="ARBA00023113"/>
    </source>
</evidence>
<dbReference type="Pfam" id="PF22936">
    <property type="entry name" value="Pol_BBD"/>
    <property type="match status" value="1"/>
</dbReference>
<evidence type="ECO:0000256" key="9">
    <source>
        <dbReference type="ARBA" id="ARBA00022801"/>
    </source>
</evidence>
<keyword evidence="14" id="KW-0808">Transferase</keyword>
<dbReference type="GO" id="GO:0003964">
    <property type="term" value="F:RNA-directed DNA polymerase activity"/>
    <property type="evidence" value="ECO:0007669"/>
    <property type="project" value="UniProtKB-KW"/>
</dbReference>
<keyword evidence="12" id="KW-0229">DNA integration</keyword>
<dbReference type="GO" id="GO:0005524">
    <property type="term" value="F:ATP binding"/>
    <property type="evidence" value="ECO:0007669"/>
    <property type="project" value="UniProtKB-KW"/>
</dbReference>
<dbReference type="GO" id="GO:0006310">
    <property type="term" value="P:DNA recombination"/>
    <property type="evidence" value="ECO:0007669"/>
    <property type="project" value="UniProtKB-KW"/>
</dbReference>
<keyword evidence="15" id="KW-0917">Virion maturation</keyword>
<dbReference type="GO" id="GO:0006508">
    <property type="term" value="P:proteolysis"/>
    <property type="evidence" value="ECO:0007669"/>
    <property type="project" value="UniProtKB-KW"/>
</dbReference>
<gene>
    <name evidence="20" type="ORF">BQ4739_LOCUS3647</name>
</gene>
<evidence type="ECO:0000256" key="14">
    <source>
        <dbReference type="ARBA" id="ARBA00022932"/>
    </source>
</evidence>
<evidence type="ECO:0000256" key="6">
    <source>
        <dbReference type="ARBA" id="ARBA00022741"/>
    </source>
</evidence>
<accession>A0A383VEJ4</accession>
<keyword evidence="5" id="KW-0479">Metal-binding</keyword>
<evidence type="ECO:0000256" key="13">
    <source>
        <dbReference type="ARBA" id="ARBA00022918"/>
    </source>
</evidence>
<dbReference type="Pfam" id="PF07727">
    <property type="entry name" value="RVT_2"/>
    <property type="match status" value="1"/>
</dbReference>
<dbReference type="STRING" id="3088.A0A383VEJ4"/>
<feature type="compositionally biased region" description="Low complexity" evidence="18">
    <location>
        <begin position="193"/>
        <end position="239"/>
    </location>
</feature>
<dbReference type="GO" id="GO:0015074">
    <property type="term" value="P:DNA integration"/>
    <property type="evidence" value="ECO:0007669"/>
    <property type="project" value="UniProtKB-KW"/>
</dbReference>
<dbReference type="Pfam" id="PF14223">
    <property type="entry name" value="Retrotran_gag_2"/>
    <property type="match status" value="1"/>
</dbReference>
<evidence type="ECO:0000313" key="21">
    <source>
        <dbReference type="Proteomes" id="UP000256970"/>
    </source>
</evidence>
<dbReference type="SUPFAM" id="SSF56672">
    <property type="entry name" value="DNA/RNA polymerases"/>
    <property type="match status" value="1"/>
</dbReference>
<dbReference type="GO" id="GO:0004190">
    <property type="term" value="F:aspartic-type endopeptidase activity"/>
    <property type="evidence" value="ECO:0007669"/>
    <property type="project" value="UniProtKB-KW"/>
</dbReference>
<evidence type="ECO:0000256" key="11">
    <source>
        <dbReference type="ARBA" id="ARBA00022842"/>
    </source>
</evidence>
<dbReference type="InterPro" id="IPR057670">
    <property type="entry name" value="SH3_retrovirus"/>
</dbReference>
<feature type="region of interest" description="Disordered" evidence="18">
    <location>
        <begin position="793"/>
        <end position="824"/>
    </location>
</feature>
<evidence type="ECO:0000256" key="4">
    <source>
        <dbReference type="ARBA" id="ARBA00022722"/>
    </source>
</evidence>
<dbReference type="InterPro" id="IPR039537">
    <property type="entry name" value="Retrotran_Ty1/copia-like"/>
</dbReference>
<dbReference type="Pfam" id="PF00665">
    <property type="entry name" value="rve"/>
    <property type="match status" value="1"/>
</dbReference>
<organism evidence="20 21">
    <name type="scientific">Tetradesmus obliquus</name>
    <name type="common">Green alga</name>
    <name type="synonym">Acutodesmus obliquus</name>
    <dbReference type="NCBI Taxonomy" id="3088"/>
    <lineage>
        <taxon>Eukaryota</taxon>
        <taxon>Viridiplantae</taxon>
        <taxon>Chlorophyta</taxon>
        <taxon>core chlorophytes</taxon>
        <taxon>Chlorophyceae</taxon>
        <taxon>CS clade</taxon>
        <taxon>Sphaeropleales</taxon>
        <taxon>Scenedesmaceae</taxon>
        <taxon>Tetradesmus</taxon>
    </lineage>
</organism>
<dbReference type="GO" id="GO:0003676">
    <property type="term" value="F:nucleic acid binding"/>
    <property type="evidence" value="ECO:0007669"/>
    <property type="project" value="InterPro"/>
</dbReference>
<keyword evidence="3" id="KW-0645">Protease</keyword>
<keyword evidence="10" id="KW-0067">ATP-binding</keyword>
<dbReference type="GO" id="GO:0003887">
    <property type="term" value="F:DNA-directed DNA polymerase activity"/>
    <property type="evidence" value="ECO:0007669"/>
    <property type="project" value="UniProtKB-KW"/>
</dbReference>
<protein>
    <recommendedName>
        <fullName evidence="19">Integrase catalytic domain-containing protein</fullName>
    </recommendedName>
</protein>
<dbReference type="GO" id="GO:0046872">
    <property type="term" value="F:metal ion binding"/>
    <property type="evidence" value="ECO:0007669"/>
    <property type="project" value="UniProtKB-KW"/>
</dbReference>
<evidence type="ECO:0000256" key="18">
    <source>
        <dbReference type="SAM" id="MobiDB-lite"/>
    </source>
</evidence>
<dbReference type="InterPro" id="IPR001584">
    <property type="entry name" value="Integrase_cat-core"/>
</dbReference>
<evidence type="ECO:0000256" key="17">
    <source>
        <dbReference type="ARBA" id="ARBA00023268"/>
    </source>
</evidence>
<evidence type="ECO:0000256" key="3">
    <source>
        <dbReference type="ARBA" id="ARBA00022670"/>
    </source>
</evidence>
<dbReference type="CDD" id="cd09272">
    <property type="entry name" value="RNase_HI_RT_Ty1"/>
    <property type="match status" value="1"/>
</dbReference>
<evidence type="ECO:0000256" key="1">
    <source>
        <dbReference type="ARBA" id="ARBA00002180"/>
    </source>
</evidence>
<keyword evidence="9" id="KW-0378">Hydrolase</keyword>
<keyword evidence="14" id="KW-0548">Nucleotidyltransferase</keyword>
<evidence type="ECO:0000256" key="12">
    <source>
        <dbReference type="ARBA" id="ARBA00022908"/>
    </source>
</evidence>
<feature type="region of interest" description="Disordered" evidence="18">
    <location>
        <begin position="181"/>
        <end position="246"/>
    </location>
</feature>
<keyword evidence="7" id="KW-0064">Aspartyl protease</keyword>
<keyword evidence="14" id="KW-0239">DNA-directed DNA polymerase</keyword>
<keyword evidence="13" id="KW-0695">RNA-directed DNA polymerase</keyword>
<proteinExistence type="predicted"/>
<dbReference type="InterPro" id="IPR054722">
    <property type="entry name" value="PolX-like_BBD"/>
</dbReference>
<dbReference type="PANTHER" id="PTHR42648">
    <property type="entry name" value="TRANSPOSASE, PUTATIVE-RELATED"/>
    <property type="match status" value="1"/>
</dbReference>
<dbReference type="PANTHER" id="PTHR42648:SF11">
    <property type="entry name" value="TRANSPOSON TY4-P GAG-POL POLYPROTEIN"/>
    <property type="match status" value="1"/>
</dbReference>
<evidence type="ECO:0000256" key="8">
    <source>
        <dbReference type="ARBA" id="ARBA00022759"/>
    </source>
</evidence>
<keyword evidence="2" id="KW-1188">Viral release from host cell</keyword>
<dbReference type="EMBL" id="FNXT01000283">
    <property type="protein sequence ID" value="SZX63084.1"/>
    <property type="molecule type" value="Genomic_DNA"/>
</dbReference>